<dbReference type="KEGG" id="mbet:N8K70_15910"/>
<feature type="transmembrane region" description="Helical" evidence="8">
    <location>
        <begin position="263"/>
        <end position="284"/>
    </location>
</feature>
<feature type="transmembrane region" description="Helical" evidence="8">
    <location>
        <begin position="112"/>
        <end position="134"/>
    </location>
</feature>
<evidence type="ECO:0000259" key="9">
    <source>
        <dbReference type="PROSITE" id="PS50928"/>
    </source>
</evidence>
<dbReference type="InterPro" id="IPR035906">
    <property type="entry name" value="MetI-like_sf"/>
</dbReference>
<dbReference type="PANTHER" id="PTHR43357:SF4">
    <property type="entry name" value="INNER MEMBRANE ABC TRANSPORTER PERMEASE PROTEIN YDCV"/>
    <property type="match status" value="1"/>
</dbReference>
<feature type="transmembrane region" description="Helical" evidence="8">
    <location>
        <begin position="543"/>
        <end position="567"/>
    </location>
</feature>
<evidence type="ECO:0000256" key="6">
    <source>
        <dbReference type="ARBA" id="ARBA00022989"/>
    </source>
</evidence>
<reference evidence="10 11" key="1">
    <citation type="submission" date="2023-02" db="EMBL/GenBank/DDBJ databases">
        <title>Microbacterium betulae sp. nov., isolated from birch wood.</title>
        <authorList>
            <person name="Pasciak M."/>
            <person name="Pawlik K.J."/>
            <person name="Martynowski D."/>
            <person name="Laczmanski L."/>
            <person name="Ciekot J."/>
            <person name="Szponar B."/>
            <person name="Wojcik-Fatla A."/>
            <person name="Mackiewicz B."/>
            <person name="Farian E."/>
            <person name="Cholewa G."/>
            <person name="Cholewa A."/>
            <person name="Dutkiewicz J."/>
        </authorList>
    </citation>
    <scope>NUCLEOTIDE SEQUENCE [LARGE SCALE GENOMIC DNA]</scope>
    <source>
        <strain evidence="10 11">AB</strain>
    </source>
</reference>
<feature type="transmembrane region" description="Helical" evidence="8">
    <location>
        <begin position="314"/>
        <end position="347"/>
    </location>
</feature>
<proteinExistence type="inferred from homology"/>
<evidence type="ECO:0000313" key="11">
    <source>
        <dbReference type="Proteomes" id="UP001305498"/>
    </source>
</evidence>
<protein>
    <submittedName>
        <fullName evidence="10">Iron ABC transporter permease</fullName>
    </submittedName>
</protein>
<dbReference type="Gene3D" id="1.10.3720.10">
    <property type="entry name" value="MetI-like"/>
    <property type="match status" value="2"/>
</dbReference>
<dbReference type="PANTHER" id="PTHR43357">
    <property type="entry name" value="INNER MEMBRANE ABC TRANSPORTER PERMEASE PROTEIN YDCV"/>
    <property type="match status" value="1"/>
</dbReference>
<dbReference type="InterPro" id="IPR000515">
    <property type="entry name" value="MetI-like"/>
</dbReference>
<keyword evidence="3" id="KW-1003">Cell membrane</keyword>
<sequence>MSSSEFVADRARSIARTVTGKTLWTVFVLALGFVFVVPVSMIVIGAFRDGLPSQGLPFTVDGLVQAFTAGATWRTLLNSLILVVVCGSISTIAGGLFAWIATSTNVPLRRWLTPLMVVNLFVPPLFYTFGWIMLGNAQNGLINQFARLLGFPGSLIDIQSWGGLFLTMSLGFVPFAYLLMRGAFLNRDQSLDEAASIGGASTLRTFFTVTVPSVAPAITGAATLIMVLVFQAFEGPQLLGRPAGIYVFSTQIYRYIRDEVPSMYSAAFALALIVIALVIVLFLVQRWLLRGRTFTTLTGKTSRREPQQFGPIRWVFTAVIVLFIVLNLVLPLSAMVLGSLQSIFGVWGSLSLDNYAHVLSDPMLSSSLALTAYVSIGGGFIATAVALLTAYVVLRRRGFLKSYTSFAMWVPWALPGIVLALAYLFTVLTIPGLSGLYGTSILMTAVLVIGTIPLCSRIVEGALAQLSPELEEAGKISGAGPLRVLGTIVLRLVIPSFAAGWFLAALFISGNLAIPTLLAPPGVQPVAQTAFQLFLLGDLASGAALFMIILVGAVVVLALAGTAMALARLRRRRKDAIATQVVPSTEITREPV</sequence>
<feature type="transmembrane region" description="Helical" evidence="8">
    <location>
        <begin position="367"/>
        <end position="394"/>
    </location>
</feature>
<dbReference type="SUPFAM" id="SSF161098">
    <property type="entry name" value="MetI-like"/>
    <property type="match status" value="2"/>
</dbReference>
<evidence type="ECO:0000256" key="2">
    <source>
        <dbReference type="ARBA" id="ARBA00022448"/>
    </source>
</evidence>
<dbReference type="PROSITE" id="PS50928">
    <property type="entry name" value="ABC_TM1"/>
    <property type="match status" value="2"/>
</dbReference>
<dbReference type="GO" id="GO:0005886">
    <property type="term" value="C:plasma membrane"/>
    <property type="evidence" value="ECO:0007669"/>
    <property type="project" value="UniProtKB-SubCell"/>
</dbReference>
<evidence type="ECO:0000256" key="4">
    <source>
        <dbReference type="ARBA" id="ARBA00022519"/>
    </source>
</evidence>
<gene>
    <name evidence="10" type="ORF">N8K70_15910</name>
</gene>
<organism evidence="10 11">
    <name type="scientific">Microbacterium betulae</name>
    <dbReference type="NCBI Taxonomy" id="2981139"/>
    <lineage>
        <taxon>Bacteria</taxon>
        <taxon>Bacillati</taxon>
        <taxon>Actinomycetota</taxon>
        <taxon>Actinomycetes</taxon>
        <taxon>Micrococcales</taxon>
        <taxon>Microbacteriaceae</taxon>
        <taxon>Microbacterium</taxon>
    </lineage>
</organism>
<feature type="transmembrane region" description="Helical" evidence="8">
    <location>
        <begin position="492"/>
        <end position="514"/>
    </location>
</feature>
<feature type="transmembrane region" description="Helical" evidence="8">
    <location>
        <begin position="436"/>
        <end position="455"/>
    </location>
</feature>
<evidence type="ECO:0000313" key="10">
    <source>
        <dbReference type="EMBL" id="WOF22857.1"/>
    </source>
</evidence>
<dbReference type="RefSeq" id="WP_317139329.1">
    <property type="nucleotide sequence ID" value="NZ_CP118157.1"/>
</dbReference>
<keyword evidence="7 8" id="KW-0472">Membrane</keyword>
<feature type="transmembrane region" description="Helical" evidence="8">
    <location>
        <begin position="158"/>
        <end position="180"/>
    </location>
</feature>
<keyword evidence="11" id="KW-1185">Reference proteome</keyword>
<dbReference type="AlphaFoldDB" id="A0AA97I676"/>
<name>A0AA97I676_9MICO</name>
<feature type="domain" description="ABC transmembrane type-1" evidence="9">
    <location>
        <begin position="368"/>
        <end position="558"/>
    </location>
</feature>
<keyword evidence="4" id="KW-0997">Cell inner membrane</keyword>
<comment type="subcellular location">
    <subcellularLocation>
        <location evidence="1">Cell inner membrane</location>
        <topology evidence="1">Multi-pass membrane protein</topology>
    </subcellularLocation>
    <subcellularLocation>
        <location evidence="8">Cell membrane</location>
        <topology evidence="8">Multi-pass membrane protein</topology>
    </subcellularLocation>
</comment>
<dbReference type="Pfam" id="PF00528">
    <property type="entry name" value="BPD_transp_1"/>
    <property type="match status" value="2"/>
</dbReference>
<dbReference type="CDD" id="cd06261">
    <property type="entry name" value="TM_PBP2"/>
    <property type="match status" value="2"/>
</dbReference>
<feature type="domain" description="ABC transmembrane type-1" evidence="9">
    <location>
        <begin position="76"/>
        <end position="285"/>
    </location>
</feature>
<dbReference type="EMBL" id="CP118157">
    <property type="protein sequence ID" value="WOF22857.1"/>
    <property type="molecule type" value="Genomic_DNA"/>
</dbReference>
<keyword evidence="2 8" id="KW-0813">Transport</keyword>
<evidence type="ECO:0000256" key="7">
    <source>
        <dbReference type="ARBA" id="ARBA00023136"/>
    </source>
</evidence>
<comment type="similarity">
    <text evidence="8">Belongs to the binding-protein-dependent transport system permease family.</text>
</comment>
<evidence type="ECO:0000256" key="1">
    <source>
        <dbReference type="ARBA" id="ARBA00004429"/>
    </source>
</evidence>
<keyword evidence="5 8" id="KW-0812">Transmembrane</keyword>
<feature type="transmembrane region" description="Helical" evidence="8">
    <location>
        <begin position="406"/>
        <end position="430"/>
    </location>
</feature>
<feature type="transmembrane region" description="Helical" evidence="8">
    <location>
        <begin position="22"/>
        <end position="47"/>
    </location>
</feature>
<evidence type="ECO:0000256" key="8">
    <source>
        <dbReference type="RuleBase" id="RU363032"/>
    </source>
</evidence>
<dbReference type="Proteomes" id="UP001305498">
    <property type="component" value="Chromosome"/>
</dbReference>
<keyword evidence="6 8" id="KW-1133">Transmembrane helix</keyword>
<evidence type="ECO:0000256" key="3">
    <source>
        <dbReference type="ARBA" id="ARBA00022475"/>
    </source>
</evidence>
<accession>A0AA97I676</accession>
<feature type="transmembrane region" description="Helical" evidence="8">
    <location>
        <begin position="214"/>
        <end position="233"/>
    </location>
</feature>
<evidence type="ECO:0000256" key="5">
    <source>
        <dbReference type="ARBA" id="ARBA00022692"/>
    </source>
</evidence>
<dbReference type="GO" id="GO:0055085">
    <property type="term" value="P:transmembrane transport"/>
    <property type="evidence" value="ECO:0007669"/>
    <property type="project" value="InterPro"/>
</dbReference>
<feature type="transmembrane region" description="Helical" evidence="8">
    <location>
        <begin position="80"/>
        <end position="100"/>
    </location>
</feature>